<feature type="transmembrane region" description="Helical" evidence="1">
    <location>
        <begin position="150"/>
        <end position="169"/>
    </location>
</feature>
<protein>
    <submittedName>
        <fullName evidence="2">Putative ammonia monooxygenase</fullName>
    </submittedName>
</protein>
<organism evidence="2 3">
    <name type="scientific">Sulfurospirillum halorespirans DSM 13726</name>
    <dbReference type="NCBI Taxonomy" id="1193502"/>
    <lineage>
        <taxon>Bacteria</taxon>
        <taxon>Pseudomonadati</taxon>
        <taxon>Campylobacterota</taxon>
        <taxon>Epsilonproteobacteria</taxon>
        <taxon>Campylobacterales</taxon>
        <taxon>Sulfurospirillaceae</taxon>
        <taxon>Sulfurospirillum</taxon>
    </lineage>
</organism>
<feature type="transmembrane region" description="Helical" evidence="1">
    <location>
        <begin position="269"/>
        <end position="289"/>
    </location>
</feature>
<gene>
    <name evidence="2" type="ORF">SHALO_2096</name>
</gene>
<keyword evidence="1" id="KW-0812">Transmembrane</keyword>
<dbReference type="GO" id="GO:0004497">
    <property type="term" value="F:monooxygenase activity"/>
    <property type="evidence" value="ECO:0007669"/>
    <property type="project" value="UniProtKB-KW"/>
</dbReference>
<feature type="transmembrane region" description="Helical" evidence="1">
    <location>
        <begin position="213"/>
        <end position="231"/>
    </location>
</feature>
<name>A0A1D7TLK6_9BACT</name>
<dbReference type="AlphaFoldDB" id="A0A1D7TLK6"/>
<dbReference type="GO" id="GO:0010468">
    <property type="term" value="P:regulation of gene expression"/>
    <property type="evidence" value="ECO:0007669"/>
    <property type="project" value="InterPro"/>
</dbReference>
<dbReference type="RefSeq" id="WP_025345444.1">
    <property type="nucleotide sequence ID" value="NZ_CP017111.1"/>
</dbReference>
<keyword evidence="1" id="KW-0472">Membrane</keyword>
<dbReference type="EMBL" id="CP017111">
    <property type="protein sequence ID" value="AOO65861.1"/>
    <property type="molecule type" value="Genomic_DNA"/>
</dbReference>
<reference evidence="3" key="1">
    <citation type="submission" date="2016-08" db="EMBL/GenBank/DDBJ databases">
        <title>Complete genome sequence of the organohalide-respiring Epsilonproteobacterium Sulfurospirillum halorespirans.</title>
        <authorList>
            <person name="Goris T."/>
            <person name="Zimmermann J."/>
            <person name="Schenz B."/>
            <person name="Lemos M."/>
            <person name="Hackermueller J."/>
            <person name="Diekert G."/>
        </authorList>
    </citation>
    <scope>NUCLEOTIDE SEQUENCE [LARGE SCALE GENOMIC DNA]</scope>
    <source>
        <strain>DSM 13726</strain>
        <strain evidence="3">PCE-M2</strain>
    </source>
</reference>
<keyword evidence="3" id="KW-1185">Reference proteome</keyword>
<feature type="transmembrane region" description="Helical" evidence="1">
    <location>
        <begin position="189"/>
        <end position="206"/>
    </location>
</feature>
<feature type="transmembrane region" description="Helical" evidence="1">
    <location>
        <begin position="89"/>
        <end position="108"/>
    </location>
</feature>
<keyword evidence="2" id="KW-0503">Monooxygenase</keyword>
<keyword evidence="1" id="KW-1133">Transmembrane helix</keyword>
<dbReference type="STRING" id="1193502.SHALO_2096"/>
<feature type="transmembrane region" description="Helical" evidence="1">
    <location>
        <begin position="237"/>
        <end position="257"/>
    </location>
</feature>
<dbReference type="Proteomes" id="UP000094609">
    <property type="component" value="Chromosome"/>
</dbReference>
<dbReference type="PATRIC" id="fig|1193502.14.peg.2123"/>
<evidence type="ECO:0000256" key="1">
    <source>
        <dbReference type="SAM" id="Phobius"/>
    </source>
</evidence>
<proteinExistence type="predicted"/>
<dbReference type="PANTHER" id="PTHR38457">
    <property type="entry name" value="REGULATOR ABRB-RELATED"/>
    <property type="match status" value="1"/>
</dbReference>
<dbReference type="PIRSF" id="PIRSF038991">
    <property type="entry name" value="Protein_AbrB"/>
    <property type="match status" value="1"/>
</dbReference>
<keyword evidence="2" id="KW-0560">Oxidoreductase</keyword>
<sequence length="351" mass="38544">MQWLKGFLPVVASLLIGILGAILFSFINVPLPWLLGSIVAIAIASRFPKIPLRTPKMFSAPARAVLGITIGSAFNPTILHYLGEFVSSIVLILPFVLIITFCGMIYYWKWLKFDKMTAYFSSMPGGLLEMVTLAEATGANVYKVTMTQSVRLLCIVFTLPFIIQALSHVSLDGRVSITQPFLQSDPHDMFILTVCALVGWWGALKLKIPGGTMLGPMILGAVVYGSGIVHARPPNEIIKIIQLILGTTVGFVFVGVTCKEITKIFMQTLGYFVILAMISAVFVFIVSKMTDFPLISILLAFSPGGQSEMNLIAIIIAANLPYVALHHIVRMFLVMSVAPVFVKYLRPKEDR</sequence>
<dbReference type="NCBIfam" id="TIGR03082">
    <property type="entry name" value="Gneg_AbrB_dup"/>
    <property type="match status" value="2"/>
</dbReference>
<dbReference type="KEGG" id="shal:SHALO_2096"/>
<dbReference type="Pfam" id="PF05145">
    <property type="entry name" value="AbrB"/>
    <property type="match status" value="1"/>
</dbReference>
<dbReference type="InterPro" id="IPR017516">
    <property type="entry name" value="AbrB_dup"/>
</dbReference>
<feature type="transmembrane region" description="Helical" evidence="1">
    <location>
        <begin position="309"/>
        <end position="342"/>
    </location>
</feature>
<accession>A0A1D7TLK6</accession>
<evidence type="ECO:0000313" key="3">
    <source>
        <dbReference type="Proteomes" id="UP000094609"/>
    </source>
</evidence>
<evidence type="ECO:0000313" key="2">
    <source>
        <dbReference type="EMBL" id="AOO65861.1"/>
    </source>
</evidence>
<dbReference type="InterPro" id="IPR007820">
    <property type="entry name" value="AbrB_fam"/>
</dbReference>
<dbReference type="GO" id="GO:0016020">
    <property type="term" value="C:membrane"/>
    <property type="evidence" value="ECO:0007669"/>
    <property type="project" value="InterPro"/>
</dbReference>
<feature type="transmembrane region" description="Helical" evidence="1">
    <location>
        <begin position="7"/>
        <end position="27"/>
    </location>
</feature>
<dbReference type="PANTHER" id="PTHR38457:SF1">
    <property type="entry name" value="REGULATOR ABRB-RELATED"/>
    <property type="match status" value="1"/>
</dbReference>